<dbReference type="HOGENOM" id="CLU_3089770_0_0_1"/>
<reference evidence="1" key="1">
    <citation type="journal article" date="2012" name="PLoS Negl. Trop. Dis.">
        <title>A systematically improved high quality genome and transcriptome of the human blood fluke Schistosoma mansoni.</title>
        <authorList>
            <person name="Protasio A.V."/>
            <person name="Tsai I.J."/>
            <person name="Babbage A."/>
            <person name="Nichol S."/>
            <person name="Hunt M."/>
            <person name="Aslett M.A."/>
            <person name="De Silva N."/>
            <person name="Velarde G.S."/>
            <person name="Anderson T.J."/>
            <person name="Clark R.C."/>
            <person name="Davidson C."/>
            <person name="Dillon G.P."/>
            <person name="Holroyd N.E."/>
            <person name="LoVerde P.T."/>
            <person name="Lloyd C."/>
            <person name="McQuillan J."/>
            <person name="Oliveira G."/>
            <person name="Otto T.D."/>
            <person name="Parker-Manuel S.J."/>
            <person name="Quail M.A."/>
            <person name="Wilson R.A."/>
            <person name="Zerlotini A."/>
            <person name="Dunne D.W."/>
            <person name="Berriman M."/>
        </authorList>
    </citation>
    <scope>NUCLEOTIDE SEQUENCE [LARGE SCALE GENOMIC DNA]</scope>
    <source>
        <strain evidence="1">Puerto Rican</strain>
    </source>
</reference>
<proteinExistence type="predicted"/>
<dbReference type="WBParaSite" id="Smp_200980.1">
    <property type="protein sequence ID" value="Smp_200980.1"/>
    <property type="gene ID" value="Smp_200980"/>
</dbReference>
<sequence length="52" mass="6290">MSFVDQRQQKIHTNLPVVIWLHFQSFVLCECVSSKIYLPCQNYYIFTEKHNI</sequence>
<dbReference type="Proteomes" id="UP000008854">
    <property type="component" value="Unassembled WGS sequence"/>
</dbReference>
<protein>
    <submittedName>
        <fullName evidence="2">Smp_200980</fullName>
    </submittedName>
</protein>
<dbReference type="AlphaFoldDB" id="G4V5K9"/>
<dbReference type="InParanoid" id="G4V5K9"/>
<evidence type="ECO:0000313" key="2">
    <source>
        <dbReference type="WBParaSite" id="Smp_200980.1"/>
    </source>
</evidence>
<dbReference type="CTD" id="29830451"/>
<evidence type="ECO:0000313" key="1">
    <source>
        <dbReference type="Proteomes" id="UP000008854"/>
    </source>
</evidence>
<organism evidence="1 2">
    <name type="scientific">Schistosoma mansoni</name>
    <name type="common">Blood fluke</name>
    <dbReference type="NCBI Taxonomy" id="6183"/>
    <lineage>
        <taxon>Eukaryota</taxon>
        <taxon>Metazoa</taxon>
        <taxon>Spiralia</taxon>
        <taxon>Lophotrochozoa</taxon>
        <taxon>Platyhelminthes</taxon>
        <taxon>Trematoda</taxon>
        <taxon>Digenea</taxon>
        <taxon>Strigeidida</taxon>
        <taxon>Schistosomatoidea</taxon>
        <taxon>Schistosomatidae</taxon>
        <taxon>Schistosoma</taxon>
    </lineage>
</organism>
<dbReference type="GeneID" id="29830451"/>
<dbReference type="RefSeq" id="XP_018648527.1">
    <property type="nucleotide sequence ID" value="XM_018794079.1"/>
</dbReference>
<dbReference type="KEGG" id="smm:Smp_200980"/>
<reference evidence="2" key="2">
    <citation type="submission" date="2018-12" db="UniProtKB">
        <authorList>
            <consortium name="WormBaseParasite"/>
        </authorList>
    </citation>
    <scope>IDENTIFICATION</scope>
    <source>
        <strain evidence="2">Puerto Rican</strain>
    </source>
</reference>
<keyword evidence="1" id="KW-1185">Reference proteome</keyword>
<name>G4V5K9_SCHMA</name>
<accession>G4V5K9</accession>